<evidence type="ECO:0000313" key="4">
    <source>
        <dbReference type="Proteomes" id="UP000325849"/>
    </source>
</evidence>
<protein>
    <recommendedName>
        <fullName evidence="2">Flavodoxin-like domain-containing protein</fullName>
    </recommendedName>
</protein>
<feature type="compositionally biased region" description="Polar residues" evidence="1">
    <location>
        <begin position="32"/>
        <end position="56"/>
    </location>
</feature>
<dbReference type="PANTHER" id="PTHR39201:SF1">
    <property type="entry name" value="FLAVODOXIN-LIKE DOMAIN-CONTAINING PROTEIN"/>
    <property type="match status" value="1"/>
</dbReference>
<reference evidence="3 4" key="1">
    <citation type="submission" date="2019-07" db="EMBL/GenBank/DDBJ databases">
        <title>New species of Amycolatopsis and Streptomyces.</title>
        <authorList>
            <person name="Duangmal K."/>
            <person name="Teo W.F.A."/>
            <person name="Lipun K."/>
        </authorList>
    </citation>
    <scope>NUCLEOTIDE SEQUENCE [LARGE SCALE GENOMIC DNA]</scope>
    <source>
        <strain evidence="3 4">NBRC 109810</strain>
    </source>
</reference>
<dbReference type="InterPro" id="IPR029039">
    <property type="entry name" value="Flavoprotein-like_sf"/>
</dbReference>
<feature type="compositionally biased region" description="Low complexity" evidence="1">
    <location>
        <begin position="58"/>
        <end position="68"/>
    </location>
</feature>
<name>A0A5N8VRU8_9ACTN</name>
<organism evidence="3 4">
    <name type="scientific">Streptomyces adustus</name>
    <dbReference type="NCBI Taxonomy" id="1609272"/>
    <lineage>
        <taxon>Bacteria</taxon>
        <taxon>Bacillati</taxon>
        <taxon>Actinomycetota</taxon>
        <taxon>Actinomycetes</taxon>
        <taxon>Kitasatosporales</taxon>
        <taxon>Streptomycetaceae</taxon>
        <taxon>Streptomyces</taxon>
    </lineage>
</organism>
<evidence type="ECO:0000256" key="1">
    <source>
        <dbReference type="SAM" id="MobiDB-lite"/>
    </source>
</evidence>
<accession>A0A5N8VRU8</accession>
<dbReference type="Pfam" id="PF12682">
    <property type="entry name" value="Flavodoxin_4"/>
    <property type="match status" value="1"/>
</dbReference>
<dbReference type="RefSeq" id="WP_152895223.1">
    <property type="nucleotide sequence ID" value="NZ_VJZD01000342.1"/>
</dbReference>
<dbReference type="EMBL" id="VJZD01000342">
    <property type="protein sequence ID" value="MPY37659.1"/>
    <property type="molecule type" value="Genomic_DNA"/>
</dbReference>
<feature type="compositionally biased region" description="Basic and acidic residues" evidence="1">
    <location>
        <begin position="1"/>
        <end position="11"/>
    </location>
</feature>
<dbReference type="SUPFAM" id="SSF52218">
    <property type="entry name" value="Flavoproteins"/>
    <property type="match status" value="1"/>
</dbReference>
<feature type="domain" description="Flavodoxin-like" evidence="2">
    <location>
        <begin position="89"/>
        <end position="230"/>
    </location>
</feature>
<dbReference type="Gene3D" id="3.40.50.360">
    <property type="match status" value="1"/>
</dbReference>
<keyword evidence="4" id="KW-1185">Reference proteome</keyword>
<sequence>MPQDSGRDRPVTGHLARTPGTPPASGQPLTIDVTQSGQSSRSTLARCPSSSRSAQLNAGPRAAIPGRPAGRDRPTAARTAGGRTDLKVGNTEASANKIDSRTTCDTCRIQAADPYSSDYDATVQRNVREQYANARPAIEGRLPSLDGYDTILLASPIWNVRAPMIKTAFTEALDFRGKTVHPVTTYAMSSRGPTERDYDASCPGATIAEGLAVRGEEVKDADTEVEAWLRRIELPTR</sequence>
<evidence type="ECO:0000313" key="3">
    <source>
        <dbReference type="EMBL" id="MPY37659.1"/>
    </source>
</evidence>
<dbReference type="Proteomes" id="UP000325849">
    <property type="component" value="Unassembled WGS sequence"/>
</dbReference>
<dbReference type="GO" id="GO:0010181">
    <property type="term" value="F:FMN binding"/>
    <property type="evidence" value="ECO:0007669"/>
    <property type="project" value="InterPro"/>
</dbReference>
<proteinExistence type="predicted"/>
<evidence type="ECO:0000259" key="2">
    <source>
        <dbReference type="Pfam" id="PF12682"/>
    </source>
</evidence>
<feature type="region of interest" description="Disordered" evidence="1">
    <location>
        <begin position="1"/>
        <end position="83"/>
    </location>
</feature>
<dbReference type="AlphaFoldDB" id="A0A5N8VRU8"/>
<gene>
    <name evidence="3" type="ORF">FNH09_42575</name>
</gene>
<dbReference type="PANTHER" id="PTHR39201">
    <property type="entry name" value="EXPORTED PROTEIN-RELATED"/>
    <property type="match status" value="1"/>
</dbReference>
<dbReference type="InterPro" id="IPR008254">
    <property type="entry name" value="Flavodoxin/NO_synth"/>
</dbReference>
<dbReference type="OrthoDB" id="9806505at2"/>
<comment type="caution">
    <text evidence="3">The sequence shown here is derived from an EMBL/GenBank/DDBJ whole genome shotgun (WGS) entry which is preliminary data.</text>
</comment>